<sequence length="298" mass="34088">MLKIKLNKSTVLTTLALSTLLFLGGCAHIETDVQPPHIEGIFWQPDLDTTPPNGNWDLLGVSTFVPQWSVVQSRSWLDHDLGLEKWDKNINLKKLQQKTWAQNILLGLAGEYDEKQARSNVLQLAEQSKKIIQNTNNIALKGYYFPVEADPTWICVDDLAKAIRTLPKPLWISIYSAEQMPEHLDSWLKSWLPNHTGVFFQDGVGVGTRTPQQARAVLDDLQKEFGKDKIVIVLEAFRPVKEGQFRSAYPWEIIQQLKAYEGQTVYIFDGPHYMNRFSVYSVALWYKLKYGFSTKTTS</sequence>
<dbReference type="EMBL" id="VMTP01000111">
    <property type="protein sequence ID" value="TVT76472.1"/>
    <property type="molecule type" value="Genomic_DNA"/>
</dbReference>
<feature type="signal peptide" evidence="1">
    <location>
        <begin position="1"/>
        <end position="27"/>
    </location>
</feature>
<name>A0A558ETA7_9GAMM</name>
<comment type="caution">
    <text evidence="2">The sequence shown here is derived from an EMBL/GenBank/DDBJ whole genome shotgun (WGS) entry which is preliminary data.</text>
</comment>
<organism evidence="2 3">
    <name type="scientific">Acinetobacter colistiniresistens</name>
    <dbReference type="NCBI Taxonomy" id="280145"/>
    <lineage>
        <taxon>Bacteria</taxon>
        <taxon>Pseudomonadati</taxon>
        <taxon>Pseudomonadota</taxon>
        <taxon>Gammaproteobacteria</taxon>
        <taxon>Moraxellales</taxon>
        <taxon>Moraxellaceae</taxon>
        <taxon>Acinetobacter</taxon>
    </lineage>
</organism>
<dbReference type="RefSeq" id="WP_005243444.1">
    <property type="nucleotide sequence ID" value="NZ_BGNT01000043.1"/>
</dbReference>
<keyword evidence="1" id="KW-0732">Signal</keyword>
<dbReference type="PROSITE" id="PS51257">
    <property type="entry name" value="PROKAR_LIPOPROTEIN"/>
    <property type="match status" value="1"/>
</dbReference>
<feature type="chain" id="PRO_5022168602" evidence="1">
    <location>
        <begin position="28"/>
        <end position="298"/>
    </location>
</feature>
<accession>A0A558ETA7</accession>
<gene>
    <name evidence="2" type="ORF">FPV60_20345</name>
</gene>
<evidence type="ECO:0000313" key="3">
    <source>
        <dbReference type="Proteomes" id="UP000316981"/>
    </source>
</evidence>
<dbReference type="AlphaFoldDB" id="A0A558ETA7"/>
<dbReference type="Proteomes" id="UP000316981">
    <property type="component" value="Unassembled WGS sequence"/>
</dbReference>
<evidence type="ECO:0000313" key="2">
    <source>
        <dbReference type="EMBL" id="TVT76472.1"/>
    </source>
</evidence>
<evidence type="ECO:0000256" key="1">
    <source>
        <dbReference type="SAM" id="SignalP"/>
    </source>
</evidence>
<reference evidence="2 3" key="1">
    <citation type="submission" date="2019-07" db="EMBL/GenBank/DDBJ databases">
        <title>Draft Genome Sequence of the first blaOXA-58-Harboring Acinetobacter colistiniresistens clinical isolate from Brazil.</title>
        <authorList>
            <person name="Favaro L.S."/>
            <person name="Paula-Petroli S.B."/>
            <person name="Moura C.F."/>
            <person name="Tognim M.C.B."/>
            <person name="Venancio E.J."/>
            <person name="Yamada-Ogatta S.F."/>
            <person name="Carrara-Marroni F.E."/>
        </authorList>
    </citation>
    <scope>NUCLEOTIDE SEQUENCE [LARGE SCALE GENOMIC DNA]</scope>
    <source>
        <strain evidence="2 3">DL</strain>
    </source>
</reference>
<protein>
    <submittedName>
        <fullName evidence="2">Uncharacterized protein</fullName>
    </submittedName>
</protein>
<proteinExistence type="predicted"/>